<keyword evidence="2" id="KW-0602">Photosynthesis</keyword>
<evidence type="ECO:0000256" key="3">
    <source>
        <dbReference type="ARBA" id="ARBA00022640"/>
    </source>
</evidence>
<keyword evidence="6" id="KW-0150">Chloroplast</keyword>
<dbReference type="InterPro" id="IPR044256">
    <property type="entry name" value="HCF244-like"/>
</dbReference>
<evidence type="ECO:0000313" key="6">
    <source>
        <dbReference type="EMBL" id="ARW62472.1"/>
    </source>
</evidence>
<gene>
    <name evidence="6" type="primary">ycf39</name>
</gene>
<keyword evidence="4" id="KW-0604">Photosystem II</keyword>
<accession>A0A1Z1M998</accession>
<comment type="subcellular location">
    <subcellularLocation>
        <location evidence="1">Plastid</location>
    </subcellularLocation>
</comment>
<dbReference type="InterPro" id="IPR036291">
    <property type="entry name" value="NAD(P)-bd_dom_sf"/>
</dbReference>
<proteinExistence type="predicted"/>
<dbReference type="CDD" id="cd05243">
    <property type="entry name" value="SDR_a5"/>
    <property type="match status" value="1"/>
</dbReference>
<organism evidence="6">
    <name type="scientific">Polysiphonia sertularioides</name>
    <dbReference type="NCBI Taxonomy" id="945028"/>
    <lineage>
        <taxon>Eukaryota</taxon>
        <taxon>Rhodophyta</taxon>
        <taxon>Florideophyceae</taxon>
        <taxon>Rhodymeniophycidae</taxon>
        <taxon>Ceramiales</taxon>
        <taxon>Rhodomelaceae</taxon>
        <taxon>Polysiphonioideae</taxon>
        <taxon>Polysiphonia</taxon>
    </lineage>
</organism>
<dbReference type="GO" id="GO:0009523">
    <property type="term" value="C:photosystem II"/>
    <property type="evidence" value="ECO:0007669"/>
    <property type="project" value="UniProtKB-KW"/>
</dbReference>
<dbReference type="Gene3D" id="3.40.50.720">
    <property type="entry name" value="NAD(P)-binding Rossmann-like Domain"/>
    <property type="match status" value="1"/>
</dbReference>
<evidence type="ECO:0000256" key="1">
    <source>
        <dbReference type="ARBA" id="ARBA00004474"/>
    </source>
</evidence>
<geneLocation type="chloroplast" evidence="6"/>
<dbReference type="EMBL" id="MF101423">
    <property type="protein sequence ID" value="ARW62472.1"/>
    <property type="molecule type" value="Genomic_DNA"/>
</dbReference>
<keyword evidence="3 6" id="KW-0934">Plastid</keyword>
<evidence type="ECO:0000256" key="4">
    <source>
        <dbReference type="ARBA" id="ARBA00023276"/>
    </source>
</evidence>
<dbReference type="GO" id="GO:0015979">
    <property type="term" value="P:photosynthesis"/>
    <property type="evidence" value="ECO:0007669"/>
    <property type="project" value="UniProtKB-KW"/>
</dbReference>
<dbReference type="GeneID" id="33355686"/>
<dbReference type="PANTHER" id="PTHR47128">
    <property type="match status" value="1"/>
</dbReference>
<feature type="domain" description="NmrA-like" evidence="5">
    <location>
        <begin position="2"/>
        <end position="242"/>
    </location>
</feature>
<dbReference type="Pfam" id="PF05368">
    <property type="entry name" value="NmrA"/>
    <property type="match status" value="1"/>
</dbReference>
<sequence>MTLLILGGSGTLGRQVVRKSLNEGFNVKCLVRNFRKAAFLKEWGVELVYGDLILPETIPLSLIGVTAIIDCSTGRPDEDYDLTLVDLVAKYIVIESAIIAKIKHFIFFSILNSSSYIDVKLIMLKMMVEKRIKVSGLSFTIFCVPGFFQGLISQYALPILDKKTVWITSESSQICYVSTEDVAAIAIKSLSVSQFKNIYLPLAGSKSWKSLDIIEMCELISGRRANTNQVSIYTLKILQNFVNLFQWSQNIAERLAFTGVLLRGYNATAEMKEILYILQLSPHCIEPLEIYLQEYFERVTKKIRELNYQNFNNDKNFSELDF</sequence>
<dbReference type="PANTHER" id="PTHR47128:SF2">
    <property type="entry name" value="PROTEIN HIGH CHLOROPHYLL FLUORESCENCE PHENOTYPE 244, CHLOROPLASTIC"/>
    <property type="match status" value="1"/>
</dbReference>
<dbReference type="GO" id="GO:0009536">
    <property type="term" value="C:plastid"/>
    <property type="evidence" value="ECO:0007669"/>
    <property type="project" value="UniProtKB-SubCell"/>
</dbReference>
<protein>
    <recommendedName>
        <fullName evidence="5">NmrA-like domain-containing protein</fullName>
    </recommendedName>
</protein>
<dbReference type="RefSeq" id="YP_009393910.1">
    <property type="nucleotide sequence ID" value="NC_035270.1"/>
</dbReference>
<dbReference type="InterPro" id="IPR008030">
    <property type="entry name" value="NmrA-like"/>
</dbReference>
<evidence type="ECO:0000256" key="2">
    <source>
        <dbReference type="ARBA" id="ARBA00022531"/>
    </source>
</evidence>
<evidence type="ECO:0000259" key="5">
    <source>
        <dbReference type="Pfam" id="PF05368"/>
    </source>
</evidence>
<dbReference type="AlphaFoldDB" id="A0A1Z1M998"/>
<reference evidence="6" key="1">
    <citation type="journal article" date="2017" name="J. Phycol.">
        <title>Analysis of chloroplast genomes and a supermatrix inform reclassification of the Rhodomelaceae (Rhodophyta).</title>
        <authorList>
            <person name="Diaz-Tapia P."/>
            <person name="Maggs C.A."/>
            <person name="West J.A."/>
            <person name="Verbruggen H."/>
        </authorList>
    </citation>
    <scope>NUCLEOTIDE SEQUENCE</scope>
    <source>
        <strain evidence="6">PD0863</strain>
    </source>
</reference>
<dbReference type="SUPFAM" id="SSF51735">
    <property type="entry name" value="NAD(P)-binding Rossmann-fold domains"/>
    <property type="match status" value="1"/>
</dbReference>
<name>A0A1Z1M998_9FLOR</name>